<evidence type="ECO:0000259" key="4">
    <source>
        <dbReference type="Pfam" id="PF01011"/>
    </source>
</evidence>
<sequence>MGFALGLTPWSPVSQAADWHQYGGDGGQQFTPLSQITRNNLDRLVPAWTHRNGDLNQGFRQKAHSFQTHPVQWGETLYFSSSANQVFAVNGITGQELWRFDPELPREISYSESASRGVSLWHGESITCPHRVFLGTLTGLVYALNAETGEPCSDFGQGGYLDMTVGVGGAGDWEGDYGITSPPAVAGDQLIVGSAIGDNRMVESPLGIVRALDVRTGAIKWTWDPIVRSDSSDVPSGAANVWPPISVDVERGLVFVSTSSPSPDFYGGERPGDNRYANSLVALQLETGDVVWHHQLVHHDVWDFDIPAQPTLTEITDNGALVPAVVVVTKTGMLYAFNRDTGTPIYEITERPVSDSDVPGELLSATQPFSAIPPLVEHRQLGEDDAFGLTWFDRRSCRKILREFRSEGIFTPPSLGGSILFPGYAGGANWGGVAIDPQRQIAITNVNQVPALVRLIPRDQLEALRRSGELDGWDVSRQEGTPYFMARRVFLSDLGLPCTPPPWGKLVAVDLQQGEILWETPLGTIADLAPAIVPNLNWGVPNMGGALLTGSGLLVIGAATEHTLRIFDTENGSELWRYRLPTAAMATPMSYEINGVQYIAVAVGGHEMLGMAAGDYLMAFRLE</sequence>
<evidence type="ECO:0000256" key="3">
    <source>
        <dbReference type="ARBA" id="ARBA00023002"/>
    </source>
</evidence>
<dbReference type="PANTHER" id="PTHR32303">
    <property type="entry name" value="QUINOPROTEIN ALCOHOL DEHYDROGENASE (CYTOCHROME C)"/>
    <property type="match status" value="1"/>
</dbReference>
<dbReference type="PANTHER" id="PTHR32303:SF4">
    <property type="entry name" value="QUINOPROTEIN GLUCOSE DEHYDROGENASE"/>
    <property type="match status" value="1"/>
</dbReference>
<keyword evidence="3" id="KW-0560">Oxidoreductase</keyword>
<dbReference type="InterPro" id="IPR017511">
    <property type="entry name" value="PQQ_mDH"/>
</dbReference>
<comment type="similarity">
    <text evidence="2">Belongs to the bacterial PQQ dehydrogenase family.</text>
</comment>
<reference evidence="6" key="1">
    <citation type="submission" date="2016-07" db="EMBL/GenBank/DDBJ databases">
        <authorList>
            <person name="Florea S."/>
            <person name="Webb J.S."/>
            <person name="Jaromczyk J."/>
            <person name="Schardl C.L."/>
        </authorList>
    </citation>
    <scope>NUCLEOTIDE SEQUENCE [LARGE SCALE GENOMIC DNA]</scope>
    <source>
        <strain evidence="6">KCTC 42131</strain>
    </source>
</reference>
<dbReference type="GO" id="GO:0016020">
    <property type="term" value="C:membrane"/>
    <property type="evidence" value="ECO:0007669"/>
    <property type="project" value="InterPro"/>
</dbReference>
<comment type="caution">
    <text evidence="5">The sequence shown here is derived from an EMBL/GenBank/DDBJ whole genome shotgun (WGS) entry which is preliminary data.</text>
</comment>
<dbReference type="Gene3D" id="2.140.10.10">
    <property type="entry name" value="Quinoprotein alcohol dehydrogenase-like superfamily"/>
    <property type="match status" value="2"/>
</dbReference>
<dbReference type="AlphaFoldDB" id="A0A1E8CP53"/>
<dbReference type="SMART" id="SM00564">
    <property type="entry name" value="PQQ"/>
    <property type="match status" value="7"/>
</dbReference>
<evidence type="ECO:0000313" key="6">
    <source>
        <dbReference type="Proteomes" id="UP000175669"/>
    </source>
</evidence>
<dbReference type="EMBL" id="MASR01000001">
    <property type="protein sequence ID" value="OFE14047.1"/>
    <property type="molecule type" value="Genomic_DNA"/>
</dbReference>
<dbReference type="STRING" id="1524254.PHACT_08980"/>
<accession>A0A1E8CP53</accession>
<organism evidence="5 6">
    <name type="scientific">Pseudohongiella acticola</name>
    <dbReference type="NCBI Taxonomy" id="1524254"/>
    <lineage>
        <taxon>Bacteria</taxon>
        <taxon>Pseudomonadati</taxon>
        <taxon>Pseudomonadota</taxon>
        <taxon>Gammaproteobacteria</taxon>
        <taxon>Pseudomonadales</taxon>
        <taxon>Pseudohongiellaceae</taxon>
        <taxon>Pseudohongiella</taxon>
    </lineage>
</organism>
<dbReference type="InterPro" id="IPR002372">
    <property type="entry name" value="PQQ_rpt_dom"/>
</dbReference>
<dbReference type="InterPro" id="IPR011047">
    <property type="entry name" value="Quinoprotein_ADH-like_sf"/>
</dbReference>
<name>A0A1E8CP53_9GAMM</name>
<proteinExistence type="inferred from homology"/>
<dbReference type="Pfam" id="PF01011">
    <property type="entry name" value="PQQ"/>
    <property type="match status" value="1"/>
</dbReference>
<keyword evidence="6" id="KW-1185">Reference proteome</keyword>
<gene>
    <name evidence="5" type="ORF">PHACT_08980</name>
</gene>
<feature type="domain" description="Pyrrolo-quinoline quinone repeat" evidence="4">
    <location>
        <begin position="19"/>
        <end position="599"/>
    </location>
</feature>
<dbReference type="SUPFAM" id="SSF50998">
    <property type="entry name" value="Quinoprotein alcohol dehydrogenase-like"/>
    <property type="match status" value="1"/>
</dbReference>
<evidence type="ECO:0000313" key="5">
    <source>
        <dbReference type="EMBL" id="OFE14047.1"/>
    </source>
</evidence>
<dbReference type="InterPro" id="IPR018391">
    <property type="entry name" value="PQQ_b-propeller_rpt"/>
</dbReference>
<dbReference type="Proteomes" id="UP000175669">
    <property type="component" value="Unassembled WGS sequence"/>
</dbReference>
<comment type="cofactor">
    <cofactor evidence="1">
        <name>pyrroloquinoline quinone</name>
        <dbReference type="ChEBI" id="CHEBI:58442"/>
    </cofactor>
</comment>
<protein>
    <recommendedName>
        <fullName evidence="4">Pyrrolo-quinoline quinone repeat domain-containing protein</fullName>
    </recommendedName>
</protein>
<dbReference type="GO" id="GO:0008876">
    <property type="term" value="F:quinoprotein glucose dehydrogenase activity"/>
    <property type="evidence" value="ECO:0007669"/>
    <property type="project" value="TreeGrafter"/>
</dbReference>
<dbReference type="CDD" id="cd10280">
    <property type="entry name" value="PQQ_mGDH"/>
    <property type="match status" value="1"/>
</dbReference>
<evidence type="ECO:0000256" key="2">
    <source>
        <dbReference type="ARBA" id="ARBA00008156"/>
    </source>
</evidence>
<evidence type="ECO:0000256" key="1">
    <source>
        <dbReference type="ARBA" id="ARBA00001931"/>
    </source>
</evidence>
<dbReference type="GO" id="GO:0048038">
    <property type="term" value="F:quinone binding"/>
    <property type="evidence" value="ECO:0007669"/>
    <property type="project" value="InterPro"/>
</dbReference>